<dbReference type="Pfam" id="PF01292">
    <property type="entry name" value="Ni_hydr_CYTB"/>
    <property type="match status" value="1"/>
</dbReference>
<evidence type="ECO:0000256" key="1">
    <source>
        <dbReference type="ARBA" id="ARBA00001970"/>
    </source>
</evidence>
<keyword evidence="7" id="KW-0479">Metal-binding</keyword>
<keyword evidence="16" id="KW-1185">Reference proteome</keyword>
<feature type="transmembrane region" description="Helical" evidence="13">
    <location>
        <begin position="94"/>
        <end position="120"/>
    </location>
</feature>
<keyword evidence="9 13" id="KW-1133">Transmembrane helix</keyword>
<evidence type="ECO:0000256" key="8">
    <source>
        <dbReference type="ARBA" id="ARBA00022982"/>
    </source>
</evidence>
<keyword evidence="3" id="KW-0813">Transport</keyword>
<evidence type="ECO:0000256" key="2">
    <source>
        <dbReference type="ARBA" id="ARBA00004651"/>
    </source>
</evidence>
<feature type="transmembrane region" description="Helical" evidence="13">
    <location>
        <begin position="145"/>
        <end position="166"/>
    </location>
</feature>
<keyword evidence="6 13" id="KW-0812">Transmembrane</keyword>
<keyword evidence="10" id="KW-0408">Iron</keyword>
<dbReference type="RefSeq" id="WP_249972838.1">
    <property type="nucleotide sequence ID" value="NZ_JAMFLZ010000003.1"/>
</dbReference>
<evidence type="ECO:0000256" key="6">
    <source>
        <dbReference type="ARBA" id="ARBA00022692"/>
    </source>
</evidence>
<evidence type="ECO:0000313" key="16">
    <source>
        <dbReference type="Proteomes" id="UP001165381"/>
    </source>
</evidence>
<comment type="subcellular location">
    <subcellularLocation>
        <location evidence="2">Cell membrane</location>
        <topology evidence="2">Multi-pass membrane protein</topology>
    </subcellularLocation>
</comment>
<evidence type="ECO:0000256" key="7">
    <source>
        <dbReference type="ARBA" id="ARBA00022723"/>
    </source>
</evidence>
<evidence type="ECO:0000256" key="11">
    <source>
        <dbReference type="ARBA" id="ARBA00023136"/>
    </source>
</evidence>
<evidence type="ECO:0000256" key="4">
    <source>
        <dbReference type="ARBA" id="ARBA00022475"/>
    </source>
</evidence>
<dbReference type="PANTHER" id="PTHR30529:SF1">
    <property type="entry name" value="CYTOCHROME B561 HOMOLOG 2"/>
    <property type="match status" value="1"/>
</dbReference>
<evidence type="ECO:0000259" key="14">
    <source>
        <dbReference type="Pfam" id="PF01292"/>
    </source>
</evidence>
<reference evidence="15" key="1">
    <citation type="submission" date="2022-05" db="EMBL/GenBank/DDBJ databases">
        <authorList>
            <person name="Park J.-S."/>
        </authorList>
    </citation>
    <scope>NUCLEOTIDE SEQUENCE</scope>
    <source>
        <strain evidence="15">2012CJ34-3</strain>
    </source>
</reference>
<dbReference type="Proteomes" id="UP001165381">
    <property type="component" value="Unassembled WGS sequence"/>
</dbReference>
<evidence type="ECO:0000256" key="10">
    <source>
        <dbReference type="ARBA" id="ARBA00023004"/>
    </source>
</evidence>
<keyword evidence="4" id="KW-1003">Cell membrane</keyword>
<dbReference type="SUPFAM" id="SSF81342">
    <property type="entry name" value="Transmembrane di-heme cytochromes"/>
    <property type="match status" value="1"/>
</dbReference>
<protein>
    <submittedName>
        <fullName evidence="15">Cytochrome b/b6 domain-containing protein</fullName>
    </submittedName>
</protein>
<name>A0ABT0QDS4_9FLAO</name>
<evidence type="ECO:0000256" key="3">
    <source>
        <dbReference type="ARBA" id="ARBA00022448"/>
    </source>
</evidence>
<evidence type="ECO:0000256" key="5">
    <source>
        <dbReference type="ARBA" id="ARBA00022617"/>
    </source>
</evidence>
<accession>A0ABT0QDS4</accession>
<dbReference type="InterPro" id="IPR052168">
    <property type="entry name" value="Cytochrome_b561_oxidase"/>
</dbReference>
<keyword evidence="11 13" id="KW-0472">Membrane</keyword>
<sequence>MFKVEIKNDLTQKYSKGNIAIHWFTAILILTLFPLGKYMSELSVSEKMGFIKLHAILGIIVFLLTIVRSYIYFKSKRPEDLKTGSKFNDKFAVWIHNTFYFLLIGISIAGLTTMIFGGYVDALKSGTSDLILSKENIMPLKAHGLLANFMMILLVLHILGVIKHYALTKENTLKRMS</sequence>
<keyword evidence="5" id="KW-0349">Heme</keyword>
<keyword evidence="8" id="KW-0249">Electron transport</keyword>
<feature type="transmembrane region" description="Helical" evidence="13">
    <location>
        <begin position="51"/>
        <end position="73"/>
    </location>
</feature>
<evidence type="ECO:0000256" key="12">
    <source>
        <dbReference type="ARBA" id="ARBA00037975"/>
    </source>
</evidence>
<organism evidence="15 16">
    <name type="scientific">Jejuia spongiicola</name>
    <dbReference type="NCBI Taxonomy" id="2942207"/>
    <lineage>
        <taxon>Bacteria</taxon>
        <taxon>Pseudomonadati</taxon>
        <taxon>Bacteroidota</taxon>
        <taxon>Flavobacteriia</taxon>
        <taxon>Flavobacteriales</taxon>
        <taxon>Flavobacteriaceae</taxon>
        <taxon>Jejuia</taxon>
    </lineage>
</organism>
<dbReference type="InterPro" id="IPR016174">
    <property type="entry name" value="Di-haem_cyt_TM"/>
</dbReference>
<feature type="transmembrane region" description="Helical" evidence="13">
    <location>
        <begin position="20"/>
        <end position="39"/>
    </location>
</feature>
<dbReference type="EMBL" id="JAMFLZ010000003">
    <property type="protein sequence ID" value="MCL6295085.1"/>
    <property type="molecule type" value="Genomic_DNA"/>
</dbReference>
<evidence type="ECO:0000256" key="9">
    <source>
        <dbReference type="ARBA" id="ARBA00022989"/>
    </source>
</evidence>
<comment type="cofactor">
    <cofactor evidence="1">
        <name>heme b</name>
        <dbReference type="ChEBI" id="CHEBI:60344"/>
    </cofactor>
</comment>
<dbReference type="InterPro" id="IPR011577">
    <property type="entry name" value="Cyt_b561_bac/Ni-Hgenase"/>
</dbReference>
<comment type="similarity">
    <text evidence="12">Belongs to the cytochrome b561 family.</text>
</comment>
<comment type="caution">
    <text evidence="15">The sequence shown here is derived from an EMBL/GenBank/DDBJ whole genome shotgun (WGS) entry which is preliminary data.</text>
</comment>
<gene>
    <name evidence="15" type="ORF">M3P09_08775</name>
</gene>
<dbReference type="PANTHER" id="PTHR30529">
    <property type="entry name" value="CYTOCHROME B561"/>
    <property type="match status" value="1"/>
</dbReference>
<proteinExistence type="inferred from homology"/>
<feature type="domain" description="Cytochrome b561 bacterial/Ni-hydrogenase" evidence="14">
    <location>
        <begin position="14"/>
        <end position="176"/>
    </location>
</feature>
<evidence type="ECO:0000256" key="13">
    <source>
        <dbReference type="SAM" id="Phobius"/>
    </source>
</evidence>
<evidence type="ECO:0000313" key="15">
    <source>
        <dbReference type="EMBL" id="MCL6295085.1"/>
    </source>
</evidence>